<feature type="region of interest" description="Disordered" evidence="1">
    <location>
        <begin position="202"/>
        <end position="242"/>
    </location>
</feature>
<evidence type="ECO:0000313" key="2">
    <source>
        <dbReference type="EMBL" id="CAK0834075.1"/>
    </source>
</evidence>
<name>A0ABN9SQA8_9DINO</name>
<feature type="region of interest" description="Disordered" evidence="1">
    <location>
        <begin position="1"/>
        <end position="29"/>
    </location>
</feature>
<keyword evidence="3" id="KW-1185">Reference proteome</keyword>
<evidence type="ECO:0000256" key="1">
    <source>
        <dbReference type="SAM" id="MobiDB-lite"/>
    </source>
</evidence>
<protein>
    <recommendedName>
        <fullName evidence="4">Subtilisin</fullName>
    </recommendedName>
</protein>
<comment type="caution">
    <text evidence="2">The sequence shown here is derived from an EMBL/GenBank/DDBJ whole genome shotgun (WGS) entry which is preliminary data.</text>
</comment>
<proteinExistence type="predicted"/>
<gene>
    <name evidence="2" type="ORF">PCOR1329_LOCUS31589</name>
</gene>
<sequence>MVAPPWCPTEGRPQRPPRTAAERRAQAGRAQARAVQALLRAFSGMEHRGCRPTRLGATLRDALLVAQAGDRCGAHADEAESPAVAAVAEDGDLLFTMSREDTSQRAEADAEAGGTLIASSSEVEARAAELSAEKFAAAEAAMAAAQVAAPTPLSSSASEFVPFSPPFQESTVEDGGIAAAAPWERSETRARLFRDADLLRGAGAQRGAVPTGPQINWAAIGDSGAFPSASSASPPTGECPQS</sequence>
<accession>A0ABN9SQA8</accession>
<organism evidence="2 3">
    <name type="scientific">Prorocentrum cordatum</name>
    <dbReference type="NCBI Taxonomy" id="2364126"/>
    <lineage>
        <taxon>Eukaryota</taxon>
        <taxon>Sar</taxon>
        <taxon>Alveolata</taxon>
        <taxon>Dinophyceae</taxon>
        <taxon>Prorocentrales</taxon>
        <taxon>Prorocentraceae</taxon>
        <taxon>Prorocentrum</taxon>
    </lineage>
</organism>
<evidence type="ECO:0008006" key="4">
    <source>
        <dbReference type="Google" id="ProtNLM"/>
    </source>
</evidence>
<dbReference type="EMBL" id="CAUYUJ010012503">
    <property type="protein sequence ID" value="CAK0834075.1"/>
    <property type="molecule type" value="Genomic_DNA"/>
</dbReference>
<reference evidence="2" key="1">
    <citation type="submission" date="2023-10" db="EMBL/GenBank/DDBJ databases">
        <authorList>
            <person name="Chen Y."/>
            <person name="Shah S."/>
            <person name="Dougan E. K."/>
            <person name="Thang M."/>
            <person name="Chan C."/>
        </authorList>
    </citation>
    <scope>NUCLEOTIDE SEQUENCE [LARGE SCALE GENOMIC DNA]</scope>
</reference>
<feature type="compositionally biased region" description="Low complexity" evidence="1">
    <location>
        <begin position="223"/>
        <end position="235"/>
    </location>
</feature>
<evidence type="ECO:0000313" key="3">
    <source>
        <dbReference type="Proteomes" id="UP001189429"/>
    </source>
</evidence>
<dbReference type="Proteomes" id="UP001189429">
    <property type="component" value="Unassembled WGS sequence"/>
</dbReference>